<gene>
    <name evidence="2" type="ORF">C7Y72_19670</name>
</gene>
<keyword evidence="1" id="KW-1133">Transmembrane helix</keyword>
<feature type="transmembrane region" description="Helical" evidence="1">
    <location>
        <begin position="142"/>
        <end position="164"/>
    </location>
</feature>
<keyword evidence="1" id="KW-0812">Transmembrane</keyword>
<dbReference type="Proteomes" id="UP000240739">
    <property type="component" value="Unassembled WGS sequence"/>
</dbReference>
<feature type="transmembrane region" description="Helical" evidence="1">
    <location>
        <begin position="71"/>
        <end position="90"/>
    </location>
</feature>
<dbReference type="Pfam" id="PF09997">
    <property type="entry name" value="DUF2238"/>
    <property type="match status" value="1"/>
</dbReference>
<evidence type="ECO:0000256" key="1">
    <source>
        <dbReference type="SAM" id="Phobius"/>
    </source>
</evidence>
<feature type="transmembrane region" description="Helical" evidence="1">
    <location>
        <begin position="20"/>
        <end position="38"/>
    </location>
</feature>
<feature type="transmembrane region" description="Helical" evidence="1">
    <location>
        <begin position="102"/>
        <end position="122"/>
    </location>
</feature>
<protein>
    <recommendedName>
        <fullName evidence="4">DUF2238 domain-containing protein</fullName>
    </recommendedName>
</protein>
<dbReference type="EMBL" id="PYYB01000004">
    <property type="protein sequence ID" value="PTL54809.1"/>
    <property type="molecule type" value="Genomic_DNA"/>
</dbReference>
<evidence type="ECO:0008006" key="4">
    <source>
        <dbReference type="Google" id="ProtNLM"/>
    </source>
</evidence>
<proteinExistence type="predicted"/>
<accession>A0A2T4UC71</accession>
<dbReference type="InterPro" id="IPR014509">
    <property type="entry name" value="YjdF-like"/>
</dbReference>
<evidence type="ECO:0000313" key="2">
    <source>
        <dbReference type="EMBL" id="PTL54809.1"/>
    </source>
</evidence>
<reference evidence="2 3" key="1">
    <citation type="submission" date="2018-03" db="EMBL/GenBank/DDBJ databases">
        <title>Aquarubrobacter algicola gen. nov., sp. nov., a novel actinobacterium isolated from shallow eutrophic lake during the end of cyanobacterial harmful algal blooms.</title>
        <authorList>
            <person name="Chun S.J."/>
        </authorList>
    </citation>
    <scope>NUCLEOTIDE SEQUENCE [LARGE SCALE GENOMIC DNA]</scope>
    <source>
        <strain evidence="2 3">Seoho-28</strain>
    </source>
</reference>
<sequence length="165" mass="16330">MVLRVGLVVGAWVGLRSADPAAAVLLLSGLLASLLARLAPPREELLFTGGLCGLLALAALGVLPDHLGGDLVVHGVASALLALVLLRGLLPRTPAPAARHGLLALLLVGLVGVAWEGAEALADAWLGTQMSLGATDTASDLVADLVGAATVIRLLAASPALGVAA</sequence>
<keyword evidence="3" id="KW-1185">Reference proteome</keyword>
<keyword evidence="1" id="KW-0472">Membrane</keyword>
<name>A0A2T4UC71_9ACTN</name>
<feature type="transmembrane region" description="Helical" evidence="1">
    <location>
        <begin position="45"/>
        <end position="65"/>
    </location>
</feature>
<evidence type="ECO:0000313" key="3">
    <source>
        <dbReference type="Proteomes" id="UP000240739"/>
    </source>
</evidence>
<comment type="caution">
    <text evidence="2">The sequence shown here is derived from an EMBL/GenBank/DDBJ whole genome shotgun (WGS) entry which is preliminary data.</text>
</comment>
<organism evidence="2 3">
    <name type="scientific">Paraconexibacter algicola</name>
    <dbReference type="NCBI Taxonomy" id="2133960"/>
    <lineage>
        <taxon>Bacteria</taxon>
        <taxon>Bacillati</taxon>
        <taxon>Actinomycetota</taxon>
        <taxon>Thermoleophilia</taxon>
        <taxon>Solirubrobacterales</taxon>
        <taxon>Paraconexibacteraceae</taxon>
        <taxon>Paraconexibacter</taxon>
    </lineage>
</organism>
<dbReference type="AlphaFoldDB" id="A0A2T4UC71"/>